<protein>
    <submittedName>
        <fullName evidence="1">Uncharacterized protein</fullName>
    </submittedName>
</protein>
<accession>A0ACC5WBV9</accession>
<gene>
    <name evidence="1" type="ORF">PGIGA_G00189660</name>
</gene>
<comment type="caution">
    <text evidence="1">The sequence shown here is derived from an EMBL/GenBank/DDBJ whole genome shotgun (WGS) entry which is preliminary data.</text>
</comment>
<reference evidence="1 2" key="1">
    <citation type="journal article" date="2022" name="bioRxiv">
        <title>An ancient truncated duplication of the anti-Mullerian hormone receptor type 2 gene is a potential conserved master sex determinant in the Pangasiidae catfish family.</title>
        <authorList>
            <person name="Wen M."/>
            <person name="Pan Q."/>
            <person name="Jouanno E."/>
            <person name="Montfort J."/>
            <person name="Zahm M."/>
            <person name="Cabau C."/>
            <person name="Klopp C."/>
            <person name="Iampietro C."/>
            <person name="Roques C."/>
            <person name="Bouchez O."/>
            <person name="Castinel A."/>
            <person name="Donnadieu C."/>
            <person name="Parrinello H."/>
            <person name="Poncet C."/>
            <person name="Belmonte E."/>
            <person name="Gautier V."/>
            <person name="Avarre J.-C."/>
            <person name="Dugue R."/>
            <person name="Gustiano R."/>
            <person name="Ha T.T.T."/>
            <person name="Campet M."/>
            <person name="Sriphairoj K."/>
            <person name="Ribolli J."/>
            <person name="de Almeida F.L."/>
            <person name="Desvignes T."/>
            <person name="Postlethwait J.H."/>
            <person name="Bucao C.F."/>
            <person name="Robinson-Rechavi M."/>
            <person name="Bobe J."/>
            <person name="Herpin A."/>
            <person name="Guiguen Y."/>
        </authorList>
    </citation>
    <scope>NUCLEOTIDE SEQUENCE [LARGE SCALE GENOMIC DNA]</scope>
    <source>
        <strain evidence="1">YG-Dec2019</strain>
    </source>
</reference>
<evidence type="ECO:0000313" key="1">
    <source>
        <dbReference type="EMBL" id="MCI4376547.1"/>
    </source>
</evidence>
<keyword evidence="2" id="KW-1185">Reference proteome</keyword>
<organism evidence="1 2">
    <name type="scientific">Pangasianodon gigas</name>
    <name type="common">Mekong giant catfish</name>
    <name type="synonym">Pangasius gigas</name>
    <dbReference type="NCBI Taxonomy" id="30993"/>
    <lineage>
        <taxon>Eukaryota</taxon>
        <taxon>Metazoa</taxon>
        <taxon>Chordata</taxon>
        <taxon>Craniata</taxon>
        <taxon>Vertebrata</taxon>
        <taxon>Euteleostomi</taxon>
        <taxon>Actinopterygii</taxon>
        <taxon>Neopterygii</taxon>
        <taxon>Teleostei</taxon>
        <taxon>Ostariophysi</taxon>
        <taxon>Siluriformes</taxon>
        <taxon>Pangasiidae</taxon>
        <taxon>Pangasianodon</taxon>
    </lineage>
</organism>
<evidence type="ECO:0000313" key="2">
    <source>
        <dbReference type="Proteomes" id="UP000829447"/>
    </source>
</evidence>
<dbReference type="Proteomes" id="UP000829447">
    <property type="component" value="Linkage Group LG3"/>
</dbReference>
<feature type="non-terminal residue" evidence="1">
    <location>
        <position position="77"/>
    </location>
</feature>
<dbReference type="EMBL" id="CM040456">
    <property type="protein sequence ID" value="MCI4376547.1"/>
    <property type="molecule type" value="Genomic_DNA"/>
</dbReference>
<sequence>MKTDRDGGDMRGVTVNRFVEEAPSAVMAKNGYFYQEMEQRERDEQEEGSEDREEGQDSPIPSGDDIHLYGNQTHQGG</sequence>
<name>A0ACC5WBV9_PANGG</name>
<proteinExistence type="predicted"/>